<protein>
    <submittedName>
        <fullName evidence="4">Class I SAM-dependent methyltransferase</fullName>
    </submittedName>
</protein>
<gene>
    <name evidence="4" type="ORF">LB941_05145</name>
</gene>
<dbReference type="AlphaFoldDB" id="A0A9X2JL83"/>
<feature type="domain" description="Methyltransferase" evidence="3">
    <location>
        <begin position="37"/>
        <end position="132"/>
    </location>
</feature>
<name>A0A9X2JL83_9LACO</name>
<dbReference type="RefSeq" id="WP_253360053.1">
    <property type="nucleotide sequence ID" value="NZ_JAIULA010000008.1"/>
</dbReference>
<dbReference type="SUPFAM" id="SSF53335">
    <property type="entry name" value="S-adenosyl-L-methionine-dependent methyltransferases"/>
    <property type="match status" value="1"/>
</dbReference>
<dbReference type="Pfam" id="PF13649">
    <property type="entry name" value="Methyltransf_25"/>
    <property type="match status" value="1"/>
</dbReference>
<dbReference type="Proteomes" id="UP001139006">
    <property type="component" value="Unassembled WGS sequence"/>
</dbReference>
<dbReference type="GO" id="GO:0008168">
    <property type="term" value="F:methyltransferase activity"/>
    <property type="evidence" value="ECO:0007669"/>
    <property type="project" value="UniProtKB-KW"/>
</dbReference>
<dbReference type="InterPro" id="IPR041698">
    <property type="entry name" value="Methyltransf_25"/>
</dbReference>
<evidence type="ECO:0000256" key="1">
    <source>
        <dbReference type="ARBA" id="ARBA00022603"/>
    </source>
</evidence>
<dbReference type="PANTHER" id="PTHR43861:SF1">
    <property type="entry name" value="TRANS-ACONITATE 2-METHYLTRANSFERASE"/>
    <property type="match status" value="1"/>
</dbReference>
<organism evidence="4 5">
    <name type="scientific">Ligilactobacillus ubinensis</name>
    <dbReference type="NCBI Taxonomy" id="2876789"/>
    <lineage>
        <taxon>Bacteria</taxon>
        <taxon>Bacillati</taxon>
        <taxon>Bacillota</taxon>
        <taxon>Bacilli</taxon>
        <taxon>Lactobacillales</taxon>
        <taxon>Lactobacillaceae</taxon>
        <taxon>Ligilactobacillus</taxon>
    </lineage>
</organism>
<evidence type="ECO:0000256" key="2">
    <source>
        <dbReference type="ARBA" id="ARBA00022679"/>
    </source>
</evidence>
<dbReference type="Gene3D" id="2.20.25.110">
    <property type="entry name" value="S-adenosyl-L-methionine-dependent methyltransferases"/>
    <property type="match status" value="1"/>
</dbReference>
<dbReference type="EMBL" id="JAIULA010000008">
    <property type="protein sequence ID" value="MCP0886723.1"/>
    <property type="molecule type" value="Genomic_DNA"/>
</dbReference>
<accession>A0A9X2JL83</accession>
<dbReference type="Gene3D" id="3.40.50.150">
    <property type="entry name" value="Vaccinia Virus protein VP39"/>
    <property type="match status" value="1"/>
</dbReference>
<evidence type="ECO:0000259" key="3">
    <source>
        <dbReference type="Pfam" id="PF13649"/>
    </source>
</evidence>
<keyword evidence="5" id="KW-1185">Reference proteome</keyword>
<keyword evidence="2" id="KW-0808">Transferase</keyword>
<dbReference type="GO" id="GO:0032259">
    <property type="term" value="P:methylation"/>
    <property type="evidence" value="ECO:0007669"/>
    <property type="project" value="UniProtKB-KW"/>
</dbReference>
<comment type="caution">
    <text evidence="4">The sequence shown here is derived from an EMBL/GenBank/DDBJ whole genome shotgun (WGS) entry which is preliminary data.</text>
</comment>
<dbReference type="PANTHER" id="PTHR43861">
    <property type="entry name" value="TRANS-ACONITATE 2-METHYLTRANSFERASE-RELATED"/>
    <property type="match status" value="1"/>
</dbReference>
<dbReference type="CDD" id="cd02440">
    <property type="entry name" value="AdoMet_MTases"/>
    <property type="match status" value="1"/>
</dbReference>
<keyword evidence="1 4" id="KW-0489">Methyltransferase</keyword>
<reference evidence="4 5" key="1">
    <citation type="journal article" date="2023" name="Int. J. Syst. Evol. Microbiol.">
        <title>Ligilactobacillus ubinensis sp. nov., a novel species isolated from the wild ferment of a durian fruit (Durio zibethinus).</title>
        <authorList>
            <person name="Heng Y.C."/>
            <person name="Menon N."/>
            <person name="Chen B."/>
            <person name="Loo B.Z.L."/>
            <person name="Wong G.W.J."/>
            <person name="Lim A.C.H."/>
            <person name="Silvaraju S."/>
            <person name="Kittelmann S."/>
        </authorList>
    </citation>
    <scope>NUCLEOTIDE SEQUENCE [LARGE SCALE GENOMIC DNA]</scope>
    <source>
        <strain evidence="4 5">WILCCON 0076</strain>
    </source>
</reference>
<evidence type="ECO:0000313" key="5">
    <source>
        <dbReference type="Proteomes" id="UP001139006"/>
    </source>
</evidence>
<sequence length="244" mass="28315">MNYTTFAQLYDELMEPSMYDKWLAFVERQAISKQDTILDLACGTGRLAVMLAQAQYDIAGVDLSAEMLALADMHARKSRVNVPFIEANMLDLHNLAKYATITCFADSLCYLQTKAELQKTFCEVYQHLFADGKFLFDVITPYKTDEVYPGYMYNYTDEKQAFIWSSYADNLPHSVIHDLTFFIYDETNNKYVRLNEEHHERTYSMETYIDLLHIAGFKKISVSADFGQSQPTDKTERLFFVCEK</sequence>
<evidence type="ECO:0000313" key="4">
    <source>
        <dbReference type="EMBL" id="MCP0886723.1"/>
    </source>
</evidence>
<proteinExistence type="predicted"/>
<dbReference type="InterPro" id="IPR029063">
    <property type="entry name" value="SAM-dependent_MTases_sf"/>
</dbReference>